<dbReference type="InParanoid" id="G4TN53"/>
<dbReference type="Proteomes" id="UP000007148">
    <property type="component" value="Unassembled WGS sequence"/>
</dbReference>
<sequence length="253" mass="28146">MSKAKEVIKARQVTDGIWIFSRPFTRFHVLPLGGRSVAVRLSNGNVWVLASTPPTEETKQQIDSLGTVAYICSPNLDHHWFLGHFKEAYPNAKLYGPKPLGEKRKDLSFDGFFLKEKEAPFDFEEEITVMQVVSASLLQISNLFIHSPFEGTALSDVAFYHRASKTLIVGDLVYNLPNTESMPSAFGFLFKTFSPGGAMHKKLIAGSVQDRDSVVAAAKQVDGLDIQRIIPLHGDVIEADAHAKWKLAYQELL</sequence>
<proteinExistence type="predicted"/>
<accession>G4TN53</accession>
<dbReference type="InterPro" id="IPR036866">
    <property type="entry name" value="RibonucZ/Hydroxyglut_hydro"/>
</dbReference>
<dbReference type="PANTHER" id="PTHR33835:SF1">
    <property type="entry name" value="METALLO-BETA-LACTAMASE DOMAIN-CONTAINING PROTEIN"/>
    <property type="match status" value="1"/>
</dbReference>
<evidence type="ECO:0000313" key="1">
    <source>
        <dbReference type="EMBL" id="CCA72746.1"/>
    </source>
</evidence>
<dbReference type="Gene3D" id="3.60.15.10">
    <property type="entry name" value="Ribonuclease Z/Hydroxyacylglutathione hydrolase-like"/>
    <property type="match status" value="1"/>
</dbReference>
<dbReference type="eggNOG" id="ENOG502S1EZ">
    <property type="taxonomic scope" value="Eukaryota"/>
</dbReference>
<organism evidence="1 2">
    <name type="scientific">Serendipita indica (strain DSM 11827)</name>
    <name type="common">Root endophyte fungus</name>
    <name type="synonym">Piriformospora indica</name>
    <dbReference type="NCBI Taxonomy" id="1109443"/>
    <lineage>
        <taxon>Eukaryota</taxon>
        <taxon>Fungi</taxon>
        <taxon>Dikarya</taxon>
        <taxon>Basidiomycota</taxon>
        <taxon>Agaricomycotina</taxon>
        <taxon>Agaricomycetes</taxon>
        <taxon>Sebacinales</taxon>
        <taxon>Serendipitaceae</taxon>
        <taxon>Serendipita</taxon>
    </lineage>
</organism>
<dbReference type="Pfam" id="PF14234">
    <property type="entry name" value="DUF4336"/>
    <property type="match status" value="1"/>
</dbReference>
<keyword evidence="2" id="KW-1185">Reference proteome</keyword>
<name>G4TN53_SERID</name>
<gene>
    <name evidence="1" type="ORF">PIIN_06684</name>
</gene>
<dbReference type="PANTHER" id="PTHR33835">
    <property type="entry name" value="YALI0C07656P"/>
    <property type="match status" value="1"/>
</dbReference>
<comment type="caution">
    <text evidence="1">The sequence shown here is derived from an EMBL/GenBank/DDBJ whole genome shotgun (WGS) entry which is preliminary data.</text>
</comment>
<dbReference type="OMA" id="SRIIMCH"/>
<evidence type="ECO:0000313" key="2">
    <source>
        <dbReference type="Proteomes" id="UP000007148"/>
    </source>
</evidence>
<dbReference type="OrthoDB" id="421671at2759"/>
<dbReference type="AlphaFoldDB" id="G4TN53"/>
<dbReference type="HOGENOM" id="CLU_056292_1_0_1"/>
<dbReference type="InterPro" id="IPR025638">
    <property type="entry name" value="DUF4336"/>
</dbReference>
<reference evidence="1 2" key="1">
    <citation type="journal article" date="2011" name="PLoS Pathog.">
        <title>Endophytic Life Strategies Decoded by Genome and Transcriptome Analyses of the Mutualistic Root Symbiont Piriformospora indica.</title>
        <authorList>
            <person name="Zuccaro A."/>
            <person name="Lahrmann U."/>
            <person name="Guldener U."/>
            <person name="Langen G."/>
            <person name="Pfiffi S."/>
            <person name="Biedenkopf D."/>
            <person name="Wong P."/>
            <person name="Samans B."/>
            <person name="Grimm C."/>
            <person name="Basiewicz M."/>
            <person name="Murat C."/>
            <person name="Martin F."/>
            <person name="Kogel K.H."/>
        </authorList>
    </citation>
    <scope>NUCLEOTIDE SEQUENCE [LARGE SCALE GENOMIC DNA]</scope>
    <source>
        <strain evidence="1 2">DSM 11827</strain>
    </source>
</reference>
<dbReference type="SUPFAM" id="SSF56281">
    <property type="entry name" value="Metallo-hydrolase/oxidoreductase"/>
    <property type="match status" value="1"/>
</dbReference>
<dbReference type="EMBL" id="CAFZ01000181">
    <property type="protein sequence ID" value="CCA72746.1"/>
    <property type="molecule type" value="Genomic_DNA"/>
</dbReference>
<protein>
    <recommendedName>
        <fullName evidence="3">DUF4336 domain-containing protein</fullName>
    </recommendedName>
</protein>
<evidence type="ECO:0008006" key="3">
    <source>
        <dbReference type="Google" id="ProtNLM"/>
    </source>
</evidence>